<dbReference type="EMBL" id="DS999644">
    <property type="protein sequence ID" value="EFE74243.2"/>
    <property type="molecule type" value="Genomic_DNA"/>
</dbReference>
<evidence type="ECO:0000256" key="1">
    <source>
        <dbReference type="SAM" id="MobiDB-lite"/>
    </source>
</evidence>
<reference evidence="3" key="2">
    <citation type="submission" date="2008-12" db="EMBL/GenBank/DDBJ databases">
        <title>Annotation of Streptomyces roseosporus strain NRRL 15998.</title>
        <authorList>
            <consortium name="The Broad Institute Genome Sequencing Platform"/>
            <consortium name="Broad Institute Microbial Sequencing Center"/>
            <person name="Fischbach M."/>
            <person name="Ward D."/>
            <person name="Young S."/>
            <person name="Kodira C.D."/>
            <person name="Zeng Q."/>
            <person name="Koehrsen M."/>
            <person name="Godfrey P."/>
            <person name="Alvarado L."/>
            <person name="Berlin A.M."/>
            <person name="Borenstein D."/>
            <person name="Chen Z."/>
            <person name="Engels R."/>
            <person name="Freedman E."/>
            <person name="Gellesch M."/>
            <person name="Goldberg J."/>
            <person name="Griggs A."/>
            <person name="Gujja S."/>
            <person name="Heiman D.I."/>
            <person name="Hepburn T.A."/>
            <person name="Howarth C."/>
            <person name="Jen D."/>
            <person name="Larson L."/>
            <person name="Lewis B."/>
            <person name="Mehta T."/>
            <person name="Park D."/>
            <person name="Pearson M."/>
            <person name="Roberts A."/>
            <person name="Saif S."/>
            <person name="Shea T.D."/>
            <person name="Shenoy N."/>
            <person name="Sisk P."/>
            <person name="Stolte C."/>
            <person name="Sykes S.N."/>
            <person name="Walk T."/>
            <person name="White J."/>
            <person name="Yandava C."/>
            <person name="Straight P."/>
            <person name="Clardy J."/>
            <person name="Hung D."/>
            <person name="Kolter R."/>
            <person name="Mekalanos J."/>
            <person name="Walker S."/>
            <person name="Walsh C.T."/>
            <person name="Wieland B.L.C."/>
            <person name="Ilzarbe M."/>
            <person name="Galagan J."/>
            <person name="Nusbaum C."/>
            <person name="Birren B."/>
        </authorList>
    </citation>
    <scope>NUCLEOTIDE SEQUENCE [LARGE SCALE GENOMIC DNA]</scope>
    <source>
        <strain evidence="3">NRRL 15998</strain>
    </source>
</reference>
<evidence type="ECO:0000313" key="3">
    <source>
        <dbReference type="Proteomes" id="UP000003986"/>
    </source>
</evidence>
<reference evidence="3" key="1">
    <citation type="submission" date="2008-10" db="EMBL/GenBank/DDBJ databases">
        <authorList>
            <person name="Molnar K."/>
        </authorList>
    </citation>
    <scope>NUCLEOTIDE SEQUENCE [LARGE SCALE GENOMIC DNA]</scope>
    <source>
        <strain evidence="3">NRRL 15998</strain>
    </source>
</reference>
<feature type="region of interest" description="Disordered" evidence="1">
    <location>
        <begin position="44"/>
        <end position="63"/>
    </location>
</feature>
<sequence length="63" mass="6878">MVRNLDEETDAPVEGMTRVFMHEGILPGGRETPIPRSERFCLGTLGGAGGTRTHGRRIMSPLL</sequence>
<accession>D6AUS0</accession>
<dbReference type="Proteomes" id="UP000003986">
    <property type="component" value="Unassembled WGS sequence"/>
</dbReference>
<evidence type="ECO:0000313" key="2">
    <source>
        <dbReference type="EMBL" id="EFE74243.2"/>
    </source>
</evidence>
<proteinExistence type="predicted"/>
<gene>
    <name evidence="2" type="ORF">SSGG_01610</name>
</gene>
<organism evidence="2 3">
    <name type="scientific">Streptomyces filamentosus NRRL 15998</name>
    <dbReference type="NCBI Taxonomy" id="457431"/>
    <lineage>
        <taxon>Bacteria</taxon>
        <taxon>Bacillati</taxon>
        <taxon>Actinomycetota</taxon>
        <taxon>Actinomycetes</taxon>
        <taxon>Kitasatosporales</taxon>
        <taxon>Streptomycetaceae</taxon>
        <taxon>Streptomyces</taxon>
    </lineage>
</organism>
<name>D6AUS0_STRFL</name>
<protein>
    <submittedName>
        <fullName evidence="2">Predicted protein</fullName>
    </submittedName>
</protein>
<dbReference type="AlphaFoldDB" id="D6AUS0"/>